<feature type="domain" description="Stability determinant" evidence="1">
    <location>
        <begin position="16"/>
        <end position="47"/>
    </location>
</feature>
<evidence type="ECO:0000313" key="3">
    <source>
        <dbReference type="Proteomes" id="UP000284207"/>
    </source>
</evidence>
<organism evidence="2 3">
    <name type="scientific">Pseudomonas moraviensis</name>
    <dbReference type="NCBI Taxonomy" id="321662"/>
    <lineage>
        <taxon>Bacteria</taxon>
        <taxon>Pseudomonadati</taxon>
        <taxon>Pseudomonadota</taxon>
        <taxon>Gammaproteobacteria</taxon>
        <taxon>Pseudomonadales</taxon>
        <taxon>Pseudomonadaceae</taxon>
        <taxon>Pseudomonas</taxon>
    </lineage>
</organism>
<sequence length="64" mass="7359">MSAERSLIVSDFETEEEAADYDLWFRAQVQEALDDPHPGVPHAEAMVMLDQMIEKNRRKRRAAG</sequence>
<dbReference type="Proteomes" id="UP000284207">
    <property type="component" value="Unassembled WGS sequence"/>
</dbReference>
<evidence type="ECO:0000313" key="2">
    <source>
        <dbReference type="EMBL" id="RON99421.1"/>
    </source>
</evidence>
<dbReference type="RefSeq" id="WP_123419424.1">
    <property type="nucleotide sequence ID" value="NZ_MOCA01000006.1"/>
</dbReference>
<dbReference type="AlphaFoldDB" id="A0A423NMN1"/>
<dbReference type="Gene3D" id="6.20.450.20">
    <property type="match status" value="1"/>
</dbReference>
<name>A0A423NMN1_9PSED</name>
<accession>A0A423NMN1</accession>
<dbReference type="InterPro" id="IPR048851">
    <property type="entry name" value="PaaA2_dom"/>
</dbReference>
<reference evidence="2 3" key="1">
    <citation type="submission" date="2016-10" db="EMBL/GenBank/DDBJ databases">
        <title>Comparative genome analysis of multiple Pseudomonas spp. focuses on biocontrol and plant growth promoting traits.</title>
        <authorList>
            <person name="Tao X.-Y."/>
            <person name="Taylor C.G."/>
        </authorList>
    </citation>
    <scope>NUCLEOTIDE SEQUENCE [LARGE SCALE GENOMIC DNA]</scope>
    <source>
        <strain evidence="2 3">36B3</strain>
    </source>
</reference>
<dbReference type="EMBL" id="MOCA01000006">
    <property type="protein sequence ID" value="RON99421.1"/>
    <property type="molecule type" value="Genomic_DNA"/>
</dbReference>
<comment type="caution">
    <text evidence="2">The sequence shown here is derived from an EMBL/GenBank/DDBJ whole genome shotgun (WGS) entry which is preliminary data.</text>
</comment>
<proteinExistence type="predicted"/>
<gene>
    <name evidence="2" type="ORF">BK674_18450</name>
</gene>
<evidence type="ECO:0000259" key="1">
    <source>
        <dbReference type="Pfam" id="PF21217"/>
    </source>
</evidence>
<dbReference type="Pfam" id="PF21217">
    <property type="entry name" value="PaaA2"/>
    <property type="match status" value="1"/>
</dbReference>
<protein>
    <submittedName>
        <fullName evidence="2">Stability determinant</fullName>
    </submittedName>
</protein>